<dbReference type="EMBL" id="KB822724">
    <property type="protein sequence ID" value="ETN37450.1"/>
    <property type="molecule type" value="Genomic_DNA"/>
</dbReference>
<feature type="domain" description="CMP/dCMP-type deaminase" evidence="13">
    <location>
        <begin position="10"/>
        <end position="149"/>
    </location>
</feature>
<dbReference type="FunCoup" id="W2RMC1">
    <property type="interactions" value="158"/>
</dbReference>
<evidence type="ECO:0000256" key="12">
    <source>
        <dbReference type="RuleBase" id="RU364006"/>
    </source>
</evidence>
<feature type="binding site" evidence="11">
    <location>
        <position position="99"/>
    </location>
    <ligand>
        <name>Zn(2+)</name>
        <dbReference type="ChEBI" id="CHEBI:29105"/>
        <note>catalytic</note>
    </ligand>
</feature>
<evidence type="ECO:0000256" key="4">
    <source>
        <dbReference type="ARBA" id="ARBA00012783"/>
    </source>
</evidence>
<dbReference type="eggNOG" id="KOG0833">
    <property type="taxonomic scope" value="Eukaryota"/>
</dbReference>
<dbReference type="PANTHER" id="PTHR11644:SF2">
    <property type="entry name" value="CYTIDINE DEAMINASE"/>
    <property type="match status" value="1"/>
</dbReference>
<dbReference type="HOGENOM" id="CLU_097262_2_2_1"/>
<dbReference type="GO" id="GO:0042802">
    <property type="term" value="F:identical protein binding"/>
    <property type="evidence" value="ECO:0007669"/>
    <property type="project" value="UniProtKB-ARBA"/>
</dbReference>
<evidence type="ECO:0000256" key="2">
    <source>
        <dbReference type="ARBA" id="ARBA00003949"/>
    </source>
</evidence>
<dbReference type="InParanoid" id="W2RMC1"/>
<dbReference type="PROSITE" id="PS51747">
    <property type="entry name" value="CYT_DCMP_DEAMINASES_2"/>
    <property type="match status" value="1"/>
</dbReference>
<dbReference type="EC" id="3.5.4.5" evidence="4 12"/>
<dbReference type="NCBIfam" id="NF004064">
    <property type="entry name" value="PRK05578.1"/>
    <property type="match status" value="1"/>
</dbReference>
<sequence length="159" mass="17004">MSSTYDLSAEEISKLAALASEAKQTAYCPYSNFRVGAALLLDTGAYHTGANVEVASTPVGICAERCAIAPIVASLKRPDMPLIRGLAVSTDIDPPASPCGMCRQFINEFCSTKMKVWMYGKSWDEGSRGEGEVTVMTIGDLLPLSFNGRDMVSVILLEA</sequence>
<dbReference type="STRING" id="1220924.W2RMC1"/>
<feature type="active site" description="Proton donor" evidence="10">
    <location>
        <position position="64"/>
    </location>
</feature>
<dbReference type="PROSITE" id="PS00903">
    <property type="entry name" value="CYT_DCMP_DEAMINASES_1"/>
    <property type="match status" value="1"/>
</dbReference>
<dbReference type="Proteomes" id="UP000030752">
    <property type="component" value="Unassembled WGS sequence"/>
</dbReference>
<dbReference type="InterPro" id="IPR016193">
    <property type="entry name" value="Cytidine_deaminase-like"/>
</dbReference>
<evidence type="ECO:0000256" key="6">
    <source>
        <dbReference type="ARBA" id="ARBA00022801"/>
    </source>
</evidence>
<protein>
    <recommendedName>
        <fullName evidence="4 12">Cytidine deaminase</fullName>
        <ecNumber evidence="4 12">3.5.4.5</ecNumber>
    </recommendedName>
    <alternativeName>
        <fullName evidence="8 12">Cytidine aminohydrolase</fullName>
    </alternativeName>
</protein>
<comment type="catalytic activity">
    <reaction evidence="12">
        <text>2'-deoxycytidine + H2O + H(+) = 2'-deoxyuridine + NH4(+)</text>
        <dbReference type="Rhea" id="RHEA:13433"/>
        <dbReference type="ChEBI" id="CHEBI:15377"/>
        <dbReference type="ChEBI" id="CHEBI:15378"/>
        <dbReference type="ChEBI" id="CHEBI:15698"/>
        <dbReference type="ChEBI" id="CHEBI:16450"/>
        <dbReference type="ChEBI" id="CHEBI:28938"/>
        <dbReference type="EC" id="3.5.4.5"/>
    </reaction>
</comment>
<keyword evidence="7 11" id="KW-0862">Zinc</keyword>
<keyword evidence="5 11" id="KW-0479">Metal-binding</keyword>
<dbReference type="Gene3D" id="3.40.140.10">
    <property type="entry name" value="Cytidine Deaminase, domain 2"/>
    <property type="match status" value="1"/>
</dbReference>
<evidence type="ECO:0000256" key="3">
    <source>
        <dbReference type="ARBA" id="ARBA00006576"/>
    </source>
</evidence>
<evidence type="ECO:0000259" key="13">
    <source>
        <dbReference type="PROSITE" id="PS51747"/>
    </source>
</evidence>
<accession>W2RMC1</accession>
<evidence type="ECO:0000256" key="8">
    <source>
        <dbReference type="ARBA" id="ARBA00032005"/>
    </source>
</evidence>
<proteinExistence type="inferred from homology"/>
<dbReference type="GO" id="GO:0008270">
    <property type="term" value="F:zinc ion binding"/>
    <property type="evidence" value="ECO:0007669"/>
    <property type="project" value="UniProtKB-UniRule"/>
</dbReference>
<name>W2RMC1_CYPE1</name>
<evidence type="ECO:0000256" key="11">
    <source>
        <dbReference type="PIRSR" id="PIRSR606262-3"/>
    </source>
</evidence>
<reference evidence="14 15" key="1">
    <citation type="submission" date="2013-03" db="EMBL/GenBank/DDBJ databases">
        <title>The Genome Sequence of Phialophora europaea CBS 101466.</title>
        <authorList>
            <consortium name="The Broad Institute Genomics Platform"/>
            <person name="Cuomo C."/>
            <person name="de Hoog S."/>
            <person name="Gorbushina A."/>
            <person name="Walker B."/>
            <person name="Young S.K."/>
            <person name="Zeng Q."/>
            <person name="Gargeya S."/>
            <person name="Fitzgerald M."/>
            <person name="Haas B."/>
            <person name="Abouelleil A."/>
            <person name="Allen A.W."/>
            <person name="Alvarado L."/>
            <person name="Arachchi H.M."/>
            <person name="Berlin A.M."/>
            <person name="Chapman S.B."/>
            <person name="Gainer-Dewar J."/>
            <person name="Goldberg J."/>
            <person name="Griggs A."/>
            <person name="Gujja S."/>
            <person name="Hansen M."/>
            <person name="Howarth C."/>
            <person name="Imamovic A."/>
            <person name="Ireland A."/>
            <person name="Larimer J."/>
            <person name="McCowan C."/>
            <person name="Murphy C."/>
            <person name="Pearson M."/>
            <person name="Poon T.W."/>
            <person name="Priest M."/>
            <person name="Roberts A."/>
            <person name="Saif S."/>
            <person name="Shea T."/>
            <person name="Sisk P."/>
            <person name="Sykes S."/>
            <person name="Wortman J."/>
            <person name="Nusbaum C."/>
            <person name="Birren B."/>
        </authorList>
    </citation>
    <scope>NUCLEOTIDE SEQUENCE [LARGE SCALE GENOMIC DNA]</scope>
    <source>
        <strain evidence="14 15">CBS 101466</strain>
    </source>
</reference>
<comment type="cofactor">
    <cofactor evidence="1 11 12">
        <name>Zn(2+)</name>
        <dbReference type="ChEBI" id="CHEBI:29105"/>
    </cofactor>
</comment>
<dbReference type="CDD" id="cd01283">
    <property type="entry name" value="cytidine_deaminase"/>
    <property type="match status" value="1"/>
</dbReference>
<dbReference type="InterPro" id="IPR006262">
    <property type="entry name" value="Cyt_deam_tetra"/>
</dbReference>
<dbReference type="InterPro" id="IPR002125">
    <property type="entry name" value="CMP_dCMP_dom"/>
</dbReference>
<dbReference type="SUPFAM" id="SSF53927">
    <property type="entry name" value="Cytidine deaminase-like"/>
    <property type="match status" value="1"/>
</dbReference>
<dbReference type="NCBIfam" id="TIGR01354">
    <property type="entry name" value="cyt_deam_tetra"/>
    <property type="match status" value="1"/>
</dbReference>
<dbReference type="GeneID" id="19975780"/>
<dbReference type="GO" id="GO:0005829">
    <property type="term" value="C:cytosol"/>
    <property type="evidence" value="ECO:0007669"/>
    <property type="project" value="TreeGrafter"/>
</dbReference>
<organism evidence="14 15">
    <name type="scientific">Cyphellophora europaea (strain CBS 101466)</name>
    <name type="common">Phialophora europaea</name>
    <dbReference type="NCBI Taxonomy" id="1220924"/>
    <lineage>
        <taxon>Eukaryota</taxon>
        <taxon>Fungi</taxon>
        <taxon>Dikarya</taxon>
        <taxon>Ascomycota</taxon>
        <taxon>Pezizomycotina</taxon>
        <taxon>Eurotiomycetes</taxon>
        <taxon>Chaetothyriomycetidae</taxon>
        <taxon>Chaetothyriales</taxon>
        <taxon>Cyphellophoraceae</taxon>
        <taxon>Cyphellophora</taxon>
    </lineage>
</organism>
<comment type="similarity">
    <text evidence="3 12">Belongs to the cytidine and deoxycytidylate deaminase family.</text>
</comment>
<evidence type="ECO:0000256" key="7">
    <source>
        <dbReference type="ARBA" id="ARBA00022833"/>
    </source>
</evidence>
<dbReference type="VEuPathDB" id="FungiDB:HMPREF1541_08441"/>
<keyword evidence="15" id="KW-1185">Reference proteome</keyword>
<feature type="binding site" evidence="11">
    <location>
        <position position="62"/>
    </location>
    <ligand>
        <name>Zn(2+)</name>
        <dbReference type="ChEBI" id="CHEBI:29105"/>
        <note>catalytic</note>
    </ligand>
</feature>
<dbReference type="GO" id="GO:0004126">
    <property type="term" value="F:cytidine deaminase activity"/>
    <property type="evidence" value="ECO:0007669"/>
    <property type="project" value="UniProtKB-UniRule"/>
</dbReference>
<dbReference type="OrthoDB" id="414540at2759"/>
<dbReference type="AlphaFoldDB" id="W2RMC1"/>
<dbReference type="GO" id="GO:0055086">
    <property type="term" value="P:nucleobase-containing small molecule metabolic process"/>
    <property type="evidence" value="ECO:0007669"/>
    <property type="project" value="UniProtKB-ARBA"/>
</dbReference>
<gene>
    <name evidence="14" type="ORF">HMPREF1541_08441</name>
</gene>
<evidence type="ECO:0000256" key="9">
    <source>
        <dbReference type="ARBA" id="ARBA00049558"/>
    </source>
</evidence>
<feature type="binding site" evidence="11">
    <location>
        <position position="102"/>
    </location>
    <ligand>
        <name>Zn(2+)</name>
        <dbReference type="ChEBI" id="CHEBI:29105"/>
        <note>catalytic</note>
    </ligand>
</feature>
<evidence type="ECO:0000256" key="1">
    <source>
        <dbReference type="ARBA" id="ARBA00001947"/>
    </source>
</evidence>
<evidence type="ECO:0000313" key="14">
    <source>
        <dbReference type="EMBL" id="ETN37450.1"/>
    </source>
</evidence>
<comment type="function">
    <text evidence="2 12">This enzyme scavenges exogenous and endogenous cytidine and 2'-deoxycytidine for UMP synthesis.</text>
</comment>
<dbReference type="PANTHER" id="PTHR11644">
    <property type="entry name" value="CYTIDINE DEAMINASE"/>
    <property type="match status" value="1"/>
</dbReference>
<keyword evidence="6 12" id="KW-0378">Hydrolase</keyword>
<comment type="catalytic activity">
    <reaction evidence="9 12">
        <text>cytidine + H2O + H(+) = uridine + NH4(+)</text>
        <dbReference type="Rhea" id="RHEA:16069"/>
        <dbReference type="ChEBI" id="CHEBI:15377"/>
        <dbReference type="ChEBI" id="CHEBI:15378"/>
        <dbReference type="ChEBI" id="CHEBI:16704"/>
        <dbReference type="ChEBI" id="CHEBI:17562"/>
        <dbReference type="ChEBI" id="CHEBI:28938"/>
        <dbReference type="EC" id="3.5.4.5"/>
    </reaction>
</comment>
<dbReference type="RefSeq" id="XP_008720982.1">
    <property type="nucleotide sequence ID" value="XM_008722760.1"/>
</dbReference>
<dbReference type="Pfam" id="PF00383">
    <property type="entry name" value="dCMP_cyt_deam_1"/>
    <property type="match status" value="1"/>
</dbReference>
<evidence type="ECO:0000256" key="5">
    <source>
        <dbReference type="ARBA" id="ARBA00022723"/>
    </source>
</evidence>
<evidence type="ECO:0000313" key="15">
    <source>
        <dbReference type="Proteomes" id="UP000030752"/>
    </source>
</evidence>
<dbReference type="InterPro" id="IPR050202">
    <property type="entry name" value="Cyt/Deoxycyt_deaminase"/>
</dbReference>
<dbReference type="InterPro" id="IPR016192">
    <property type="entry name" value="APOBEC/CMP_deaminase_Zn-bd"/>
</dbReference>
<dbReference type="GO" id="GO:0072527">
    <property type="term" value="P:pyrimidine-containing compound metabolic process"/>
    <property type="evidence" value="ECO:0007669"/>
    <property type="project" value="UniProtKB-ARBA"/>
</dbReference>
<evidence type="ECO:0000256" key="10">
    <source>
        <dbReference type="PIRSR" id="PIRSR606262-1"/>
    </source>
</evidence>